<name>A0A0E0LVT6_ORYPU</name>
<sequence length="96" mass="10938">MTPPPQRPSGSKVEAERRGCCDSEEVGSSTPLPILDIFLHIAATVRYSVLVRHRRRRRRGVVRQLMLRGREGGLRWGISTWLVGFVGRWMRRGGGR</sequence>
<evidence type="ECO:0000256" key="1">
    <source>
        <dbReference type="SAM" id="MobiDB-lite"/>
    </source>
</evidence>
<organism evidence="3">
    <name type="scientific">Oryza punctata</name>
    <name type="common">Red rice</name>
    <dbReference type="NCBI Taxonomy" id="4537"/>
    <lineage>
        <taxon>Eukaryota</taxon>
        <taxon>Viridiplantae</taxon>
        <taxon>Streptophyta</taxon>
        <taxon>Embryophyta</taxon>
        <taxon>Tracheophyta</taxon>
        <taxon>Spermatophyta</taxon>
        <taxon>Magnoliopsida</taxon>
        <taxon>Liliopsida</taxon>
        <taxon>Poales</taxon>
        <taxon>Poaceae</taxon>
        <taxon>BOP clade</taxon>
        <taxon>Oryzoideae</taxon>
        <taxon>Oryzeae</taxon>
        <taxon>Oryzinae</taxon>
        <taxon>Oryza</taxon>
    </lineage>
</organism>
<feature type="transmembrane region" description="Helical" evidence="2">
    <location>
        <begin position="72"/>
        <end position="90"/>
    </location>
</feature>
<keyword evidence="2" id="KW-1133">Transmembrane helix</keyword>
<accession>A0A0E0LVT6</accession>
<dbReference type="EnsemblPlants" id="OPUNC08G15600.1">
    <property type="protein sequence ID" value="OPUNC08G15600.1"/>
    <property type="gene ID" value="OPUNC08G15600"/>
</dbReference>
<dbReference type="AlphaFoldDB" id="A0A0E0LVT6"/>
<evidence type="ECO:0000313" key="3">
    <source>
        <dbReference type="EnsemblPlants" id="OPUNC08G15600.1"/>
    </source>
</evidence>
<evidence type="ECO:0000256" key="2">
    <source>
        <dbReference type="SAM" id="Phobius"/>
    </source>
</evidence>
<reference evidence="3" key="1">
    <citation type="submission" date="2015-04" db="UniProtKB">
        <authorList>
            <consortium name="EnsemblPlants"/>
        </authorList>
    </citation>
    <scope>IDENTIFICATION</scope>
</reference>
<evidence type="ECO:0000313" key="4">
    <source>
        <dbReference type="Proteomes" id="UP000026962"/>
    </source>
</evidence>
<dbReference type="Gramene" id="OPUNC08G15600.1">
    <property type="protein sequence ID" value="OPUNC08G15600.1"/>
    <property type="gene ID" value="OPUNC08G15600"/>
</dbReference>
<keyword evidence="2" id="KW-0812">Transmembrane</keyword>
<keyword evidence="2" id="KW-0472">Membrane</keyword>
<proteinExistence type="predicted"/>
<keyword evidence="4" id="KW-1185">Reference proteome</keyword>
<feature type="region of interest" description="Disordered" evidence="1">
    <location>
        <begin position="1"/>
        <end position="27"/>
    </location>
</feature>
<dbReference type="Proteomes" id="UP000026962">
    <property type="component" value="Chromosome 8"/>
</dbReference>
<reference evidence="3" key="2">
    <citation type="submission" date="2018-05" db="EMBL/GenBank/DDBJ databases">
        <title>OpunRS2 (Oryza punctata Reference Sequence Version 2).</title>
        <authorList>
            <person name="Zhang J."/>
            <person name="Kudrna D."/>
            <person name="Lee S."/>
            <person name="Talag J."/>
            <person name="Welchert J."/>
            <person name="Wing R.A."/>
        </authorList>
    </citation>
    <scope>NUCLEOTIDE SEQUENCE [LARGE SCALE GENOMIC DNA]</scope>
</reference>
<dbReference type="HOGENOM" id="CLU_2363390_0_0_1"/>
<protein>
    <submittedName>
        <fullName evidence="3">Uncharacterized protein</fullName>
    </submittedName>
</protein>
<feature type="transmembrane region" description="Helical" evidence="2">
    <location>
        <begin position="32"/>
        <end position="51"/>
    </location>
</feature>